<dbReference type="InterPro" id="IPR029149">
    <property type="entry name" value="Creatin/AminoP/Spt16_N"/>
</dbReference>
<evidence type="ECO:0000313" key="8">
    <source>
        <dbReference type="EMBL" id="THH09459.1"/>
    </source>
</evidence>
<dbReference type="Gene3D" id="3.90.230.10">
    <property type="entry name" value="Creatinase/methionine aminopeptidase superfamily"/>
    <property type="match status" value="1"/>
</dbReference>
<gene>
    <name evidence="8" type="ORF">EW146_g8678</name>
</gene>
<comment type="cofactor">
    <cofactor evidence="1">
        <name>Mn(2+)</name>
        <dbReference type="ChEBI" id="CHEBI:29035"/>
    </cofactor>
</comment>
<dbReference type="PANTHER" id="PTHR43226">
    <property type="entry name" value="XAA-PRO AMINOPEPTIDASE 3"/>
    <property type="match status" value="1"/>
</dbReference>
<dbReference type="EMBL" id="SGPL01000629">
    <property type="protein sequence ID" value="THH09459.1"/>
    <property type="molecule type" value="Genomic_DNA"/>
</dbReference>
<dbReference type="GO" id="GO:0030145">
    <property type="term" value="F:manganese ion binding"/>
    <property type="evidence" value="ECO:0007669"/>
    <property type="project" value="InterPro"/>
</dbReference>
<dbReference type="GO" id="GO:0006508">
    <property type="term" value="P:proteolysis"/>
    <property type="evidence" value="ECO:0007669"/>
    <property type="project" value="TreeGrafter"/>
</dbReference>
<dbReference type="PANTHER" id="PTHR43226:SF4">
    <property type="entry name" value="XAA-PRO AMINOPEPTIDASE 3"/>
    <property type="match status" value="1"/>
</dbReference>
<name>A0A4S4LCQ4_9AGAM</name>
<dbReference type="SUPFAM" id="SSF53092">
    <property type="entry name" value="Creatinase/prolidase N-terminal domain"/>
    <property type="match status" value="1"/>
</dbReference>
<accession>A0A4S4LCQ4</accession>
<evidence type="ECO:0000256" key="5">
    <source>
        <dbReference type="ARBA" id="ARBA00023211"/>
    </source>
</evidence>
<dbReference type="InterPro" id="IPR001131">
    <property type="entry name" value="Peptidase_M24B_aminopep-P_CS"/>
</dbReference>
<dbReference type="SUPFAM" id="SSF55920">
    <property type="entry name" value="Creatinase/aminopeptidase"/>
    <property type="match status" value="1"/>
</dbReference>
<keyword evidence="4" id="KW-0378">Hydrolase</keyword>
<evidence type="ECO:0000256" key="4">
    <source>
        <dbReference type="ARBA" id="ARBA00022801"/>
    </source>
</evidence>
<evidence type="ECO:0000256" key="2">
    <source>
        <dbReference type="ARBA" id="ARBA00008766"/>
    </source>
</evidence>
<keyword evidence="3 6" id="KW-0479">Metal-binding</keyword>
<dbReference type="OrthoDB" id="4215474at2759"/>
<dbReference type="Gene3D" id="3.40.350.10">
    <property type="entry name" value="Creatinase/prolidase N-terminal domain"/>
    <property type="match status" value="1"/>
</dbReference>
<dbReference type="InterPro" id="IPR052433">
    <property type="entry name" value="X-Pro_dipept-like"/>
</dbReference>
<dbReference type="Pfam" id="PF00557">
    <property type="entry name" value="Peptidase_M24"/>
    <property type="match status" value="1"/>
</dbReference>
<dbReference type="InterPro" id="IPR000994">
    <property type="entry name" value="Pept_M24"/>
</dbReference>
<proteinExistence type="inferred from homology"/>
<evidence type="ECO:0000256" key="3">
    <source>
        <dbReference type="ARBA" id="ARBA00022723"/>
    </source>
</evidence>
<sequence length="538" mass="58879">MSVRSLTSVARRALSSSSLPRCTRPFPCRTYATELDFSTVPKPSKFGQPTFQSHPYLVQPQETTPGIPAREYERRRVELMESLPDGSLVVSVSGQVKYMSGAIFYKFRQASDFWYLTGFEEPDSAVILRKDHSPRGYSMTLYSGGQDPAKEQWDGARTPFVDVTRLFGADDACLIDRFSTDLKALLPTSPATYVDLPPSARRERASRGSAKSLLKYLAGSADAVPRVEFESVLESLAASKRRPLAPLVAKLRSVKSKTEVAVMRAAADISGRAHAKVNIYDFGIQIVMSYFDLARGLVAQPGLSESELAAHFEYLCARSGSQRPAYVPVVASGTPCSSIFIIITPELQLIQPSPSSGYASDITRTFPVNGTFTPAQRELYAALLSAQKSLVALCAATHGFSMNDLHRKSVELLRTELTQIGFHLGTSAGILERVLYPHYLSHPIGVDLHESSGFDRSDVLKEGMVITIEPGVYVPPDPAFPKHFHGLGIRIEVSRLCYPHTDEVLIGETDPTVLSVAAPKEIEDVEGACQGLLSLEPF</sequence>
<keyword evidence="5" id="KW-0464">Manganese</keyword>
<dbReference type="PROSITE" id="PS00491">
    <property type="entry name" value="PROLINE_PEPTIDASE"/>
    <property type="match status" value="1"/>
</dbReference>
<organism evidence="8 9">
    <name type="scientific">Bondarzewia mesenterica</name>
    <dbReference type="NCBI Taxonomy" id="1095465"/>
    <lineage>
        <taxon>Eukaryota</taxon>
        <taxon>Fungi</taxon>
        <taxon>Dikarya</taxon>
        <taxon>Basidiomycota</taxon>
        <taxon>Agaricomycotina</taxon>
        <taxon>Agaricomycetes</taxon>
        <taxon>Russulales</taxon>
        <taxon>Bondarzewiaceae</taxon>
        <taxon>Bondarzewia</taxon>
    </lineage>
</organism>
<comment type="similarity">
    <text evidence="2 6">Belongs to the peptidase M24B family.</text>
</comment>
<dbReference type="InterPro" id="IPR036005">
    <property type="entry name" value="Creatinase/aminopeptidase-like"/>
</dbReference>
<evidence type="ECO:0000256" key="6">
    <source>
        <dbReference type="RuleBase" id="RU000590"/>
    </source>
</evidence>
<reference evidence="8 9" key="1">
    <citation type="submission" date="2019-02" db="EMBL/GenBank/DDBJ databases">
        <title>Genome sequencing of the rare red list fungi Bondarzewia mesenterica.</title>
        <authorList>
            <person name="Buettner E."/>
            <person name="Kellner H."/>
        </authorList>
    </citation>
    <scope>NUCLEOTIDE SEQUENCE [LARGE SCALE GENOMIC DNA]</scope>
    <source>
        <strain evidence="8 9">DSM 108281</strain>
    </source>
</reference>
<dbReference type="Pfam" id="PF05195">
    <property type="entry name" value="AMP_N"/>
    <property type="match status" value="1"/>
</dbReference>
<feature type="domain" description="Aminopeptidase P N-terminal" evidence="7">
    <location>
        <begin position="67"/>
        <end position="203"/>
    </location>
</feature>
<keyword evidence="9" id="KW-1185">Reference proteome</keyword>
<dbReference type="InterPro" id="IPR007865">
    <property type="entry name" value="Aminopep_P_N"/>
</dbReference>
<evidence type="ECO:0000259" key="7">
    <source>
        <dbReference type="SMART" id="SM01011"/>
    </source>
</evidence>
<dbReference type="GO" id="GO:0070006">
    <property type="term" value="F:metalloaminopeptidase activity"/>
    <property type="evidence" value="ECO:0007669"/>
    <property type="project" value="InterPro"/>
</dbReference>
<protein>
    <recommendedName>
        <fullName evidence="7">Aminopeptidase P N-terminal domain-containing protein</fullName>
    </recommendedName>
</protein>
<evidence type="ECO:0000313" key="9">
    <source>
        <dbReference type="Proteomes" id="UP000310158"/>
    </source>
</evidence>
<dbReference type="AlphaFoldDB" id="A0A4S4LCQ4"/>
<dbReference type="GO" id="GO:0005739">
    <property type="term" value="C:mitochondrion"/>
    <property type="evidence" value="ECO:0007669"/>
    <property type="project" value="TreeGrafter"/>
</dbReference>
<dbReference type="SMART" id="SM01011">
    <property type="entry name" value="AMP_N"/>
    <property type="match status" value="1"/>
</dbReference>
<comment type="caution">
    <text evidence="8">The sequence shown here is derived from an EMBL/GenBank/DDBJ whole genome shotgun (WGS) entry which is preliminary data.</text>
</comment>
<evidence type="ECO:0000256" key="1">
    <source>
        <dbReference type="ARBA" id="ARBA00001936"/>
    </source>
</evidence>
<dbReference type="Proteomes" id="UP000310158">
    <property type="component" value="Unassembled WGS sequence"/>
</dbReference>